<name>A0A3Q7Y8L1_CICAR</name>
<gene>
    <name evidence="3" type="primary">LOC113785536</name>
</gene>
<dbReference type="OrthoDB" id="784738at2759"/>
<dbReference type="RefSeq" id="XP_027188012.1">
    <property type="nucleotide sequence ID" value="XM_027332211.1"/>
</dbReference>
<evidence type="ECO:0000313" key="3">
    <source>
        <dbReference type="RefSeq" id="XP_027188012.1"/>
    </source>
</evidence>
<dbReference type="PANTHER" id="PTHR35708">
    <property type="entry name" value="GB|AAD25831.1"/>
    <property type="match status" value="1"/>
</dbReference>
<reference evidence="2" key="1">
    <citation type="journal article" date="2013" name="Nat. Biotechnol.">
        <title>Draft genome sequence of chickpea (Cicer arietinum) provides a resource for trait improvement.</title>
        <authorList>
            <person name="Varshney R.K."/>
            <person name="Song C."/>
            <person name="Saxena R.K."/>
            <person name="Azam S."/>
            <person name="Yu S."/>
            <person name="Sharpe A.G."/>
            <person name="Cannon S."/>
            <person name="Baek J."/>
            <person name="Rosen B.D."/>
            <person name="Tar'an B."/>
            <person name="Millan T."/>
            <person name="Zhang X."/>
            <person name="Ramsay L.D."/>
            <person name="Iwata A."/>
            <person name="Wang Y."/>
            <person name="Nelson W."/>
            <person name="Farmer A.D."/>
            <person name="Gaur P.M."/>
            <person name="Soderlund C."/>
            <person name="Penmetsa R.V."/>
            <person name="Xu C."/>
            <person name="Bharti A.K."/>
            <person name="He W."/>
            <person name="Winter P."/>
            <person name="Zhao S."/>
            <person name="Hane J.K."/>
            <person name="Carrasquilla-Garcia N."/>
            <person name="Condie J.A."/>
            <person name="Upadhyaya H.D."/>
            <person name="Luo M.C."/>
            <person name="Thudi M."/>
            <person name="Gowda C.L."/>
            <person name="Singh N.P."/>
            <person name="Lichtenzveig J."/>
            <person name="Gali K.K."/>
            <person name="Rubio J."/>
            <person name="Nadarajan N."/>
            <person name="Dolezel J."/>
            <person name="Bansal K.C."/>
            <person name="Xu X."/>
            <person name="Edwards D."/>
            <person name="Zhang G."/>
            <person name="Kahl G."/>
            <person name="Gil J."/>
            <person name="Singh K.B."/>
            <person name="Datta S.K."/>
            <person name="Jackson S.A."/>
            <person name="Wang J."/>
            <person name="Cook D.R."/>
        </authorList>
    </citation>
    <scope>NUCLEOTIDE SEQUENCE [LARGE SCALE GENOMIC DNA]</scope>
    <source>
        <strain evidence="2">cv. CDC Frontier</strain>
    </source>
</reference>
<reference evidence="3" key="2">
    <citation type="submission" date="2025-08" db="UniProtKB">
        <authorList>
            <consortium name="RefSeq"/>
        </authorList>
    </citation>
    <scope>IDENTIFICATION</scope>
    <source>
        <tissue evidence="3">Etiolated seedlings</tissue>
    </source>
</reference>
<proteinExistence type="predicted"/>
<accession>A0A3Q7Y8L1</accession>
<evidence type="ECO:0000256" key="1">
    <source>
        <dbReference type="SAM" id="Phobius"/>
    </source>
</evidence>
<dbReference type="PaxDb" id="3827-XP_004491670.1"/>
<dbReference type="PANTHER" id="PTHR35708:SF3">
    <property type="entry name" value="GB|AAD25831.1"/>
    <property type="match status" value="1"/>
</dbReference>
<keyword evidence="1" id="KW-1133">Transmembrane helix</keyword>
<protein>
    <submittedName>
        <fullName evidence="3">Uncharacterized protein LOC113785536</fullName>
    </submittedName>
</protein>
<dbReference type="AlphaFoldDB" id="A0A3Q7Y8L1"/>
<evidence type="ECO:0000313" key="2">
    <source>
        <dbReference type="Proteomes" id="UP000087171"/>
    </source>
</evidence>
<sequence length="241" mass="28037">MVCESKVSNKMFSYYYLCLFKSTTTHSFSWMIFLVLLMIFSSYLLIGFGFLYIFYTSMVVMIFSTFLYIVSNHKSLVHVDKFLEEKFVSCDDEEEEESNSNQFETVASTDEPLQNEALEKFNIDDVSDYTTVSQDLVSESENKDHQSTSETSEVDWRFGFRYDLDHNQSIDYSDGSISDEESLIEIELLPSGHYVDGKNFFSEQSVMELLSEFNEVSEEENFIEIDISMGSIKYSRFEIKA</sequence>
<dbReference type="Proteomes" id="UP000087171">
    <property type="component" value="Chromosome Ca2"/>
</dbReference>
<organism evidence="2 3">
    <name type="scientific">Cicer arietinum</name>
    <name type="common">Chickpea</name>
    <name type="synonym">Garbanzo</name>
    <dbReference type="NCBI Taxonomy" id="3827"/>
    <lineage>
        <taxon>Eukaryota</taxon>
        <taxon>Viridiplantae</taxon>
        <taxon>Streptophyta</taxon>
        <taxon>Embryophyta</taxon>
        <taxon>Tracheophyta</taxon>
        <taxon>Spermatophyta</taxon>
        <taxon>Magnoliopsida</taxon>
        <taxon>eudicotyledons</taxon>
        <taxon>Gunneridae</taxon>
        <taxon>Pentapetalae</taxon>
        <taxon>rosids</taxon>
        <taxon>fabids</taxon>
        <taxon>Fabales</taxon>
        <taxon>Fabaceae</taxon>
        <taxon>Papilionoideae</taxon>
        <taxon>50 kb inversion clade</taxon>
        <taxon>NPAAA clade</taxon>
        <taxon>Hologalegina</taxon>
        <taxon>IRL clade</taxon>
        <taxon>Cicereae</taxon>
        <taxon>Cicer</taxon>
    </lineage>
</organism>
<keyword evidence="1" id="KW-0472">Membrane</keyword>
<keyword evidence="1" id="KW-0812">Transmembrane</keyword>
<feature type="transmembrane region" description="Helical" evidence="1">
    <location>
        <begin position="52"/>
        <end position="71"/>
    </location>
</feature>
<keyword evidence="2" id="KW-1185">Reference proteome</keyword>